<evidence type="ECO:0000256" key="1">
    <source>
        <dbReference type="SAM" id="MobiDB-lite"/>
    </source>
</evidence>
<dbReference type="AlphaFoldDB" id="A0A2N5UDC0"/>
<dbReference type="Proteomes" id="UP000235392">
    <property type="component" value="Unassembled WGS sequence"/>
</dbReference>
<accession>A0A2N5UDC0</accession>
<dbReference type="EMBL" id="PGCI01001105">
    <property type="protein sequence ID" value="PLW07797.1"/>
    <property type="molecule type" value="Genomic_DNA"/>
</dbReference>
<keyword evidence="5" id="KW-1185">Reference proteome</keyword>
<evidence type="ECO:0000313" key="6">
    <source>
        <dbReference type="Proteomes" id="UP000235392"/>
    </source>
</evidence>
<feature type="compositionally biased region" description="Pro residues" evidence="1">
    <location>
        <begin position="1"/>
        <end position="10"/>
    </location>
</feature>
<dbReference type="Proteomes" id="UP000235388">
    <property type="component" value="Unassembled WGS sequence"/>
</dbReference>
<feature type="region of interest" description="Disordered" evidence="1">
    <location>
        <begin position="1"/>
        <end position="36"/>
    </location>
</feature>
<gene>
    <name evidence="3" type="ORF">PCANC_22818</name>
    <name evidence="4" type="ORF">PCASD_20645</name>
    <name evidence="2" type="ORF">PCASD_26674</name>
</gene>
<feature type="compositionally biased region" description="Basic and acidic residues" evidence="1">
    <location>
        <begin position="364"/>
        <end position="375"/>
    </location>
</feature>
<organism evidence="4 6">
    <name type="scientific">Puccinia coronata f. sp. avenae</name>
    <dbReference type="NCBI Taxonomy" id="200324"/>
    <lineage>
        <taxon>Eukaryota</taxon>
        <taxon>Fungi</taxon>
        <taxon>Dikarya</taxon>
        <taxon>Basidiomycota</taxon>
        <taxon>Pucciniomycotina</taxon>
        <taxon>Pucciniomycetes</taxon>
        <taxon>Pucciniales</taxon>
        <taxon>Pucciniaceae</taxon>
        <taxon>Puccinia</taxon>
    </lineage>
</organism>
<evidence type="ECO:0000313" key="3">
    <source>
        <dbReference type="EMBL" id="PLW35557.1"/>
    </source>
</evidence>
<dbReference type="EMBL" id="PGCJ01000255">
    <property type="protein sequence ID" value="PLW35557.1"/>
    <property type="molecule type" value="Genomic_DNA"/>
</dbReference>
<feature type="region of interest" description="Disordered" evidence="1">
    <location>
        <begin position="349"/>
        <end position="375"/>
    </location>
</feature>
<dbReference type="EMBL" id="PGCI01000172">
    <property type="protein sequence ID" value="PLW35763.1"/>
    <property type="molecule type" value="Genomic_DNA"/>
</dbReference>
<comment type="caution">
    <text evidence="4">The sequence shown here is derived from an EMBL/GenBank/DDBJ whole genome shotgun (WGS) entry which is preliminary data.</text>
</comment>
<sequence>MTKPALPPVPTQSTHSPAEDDNNPEANRGPRTPSPNLTYTAVVSSSINACGVASLRTQSMTPSARQGIVCLPPEGWLAPVTPGIACSSVPVSSGRALLPVSPGIVRPERHVLAPVLPRTCGLPPVAPDSPGVVHPERRKLAPVSLGIGRPERQVLASVSPRIAPVSPGIVYPERRKVAPVSLGIARPERQVLAPVSPQIDRLTLGPNLAPVSPGVGHPERRKLAPVSLGIACPERQVAVLPQIDCSNLAPTLAAVSPGIVHPEGQMLAPVSPGIVRTERQAPAPVLPQIDGSPLAPSLAPVSQGIILPKRRAGNNTNKATPSCRRSTQIAALALAKLTQVVNQQVPEPIIDPHDSEMSGSELKSLGEEPLHMELV</sequence>
<name>A0A2N5UDC0_9BASI</name>
<proteinExistence type="predicted"/>
<evidence type="ECO:0000313" key="5">
    <source>
        <dbReference type="Proteomes" id="UP000235388"/>
    </source>
</evidence>
<reference evidence="5 6" key="1">
    <citation type="submission" date="2017-11" db="EMBL/GenBank/DDBJ databases">
        <title>De novo assembly and phasing of dikaryotic genomes from two isolates of Puccinia coronata f. sp. avenae, the causal agent of oat crown rust.</title>
        <authorList>
            <person name="Miller M.E."/>
            <person name="Zhang Y."/>
            <person name="Omidvar V."/>
            <person name="Sperschneider J."/>
            <person name="Schwessinger B."/>
            <person name="Raley C."/>
            <person name="Palmer J.M."/>
            <person name="Garnica D."/>
            <person name="Upadhyaya N."/>
            <person name="Rathjen J."/>
            <person name="Taylor J.M."/>
            <person name="Park R.F."/>
            <person name="Dodds P.N."/>
            <person name="Hirsch C.D."/>
            <person name="Kianian S.F."/>
            <person name="Figueroa M."/>
        </authorList>
    </citation>
    <scope>NUCLEOTIDE SEQUENCE [LARGE SCALE GENOMIC DNA]</scope>
    <source>
        <strain evidence="3">12NC29</strain>
        <strain evidence="4">12SD80</strain>
    </source>
</reference>
<protein>
    <submittedName>
        <fullName evidence="4">Uncharacterized protein</fullName>
    </submittedName>
</protein>
<evidence type="ECO:0000313" key="4">
    <source>
        <dbReference type="EMBL" id="PLW35763.1"/>
    </source>
</evidence>
<evidence type="ECO:0000313" key="2">
    <source>
        <dbReference type="EMBL" id="PLW07797.1"/>
    </source>
</evidence>